<dbReference type="Proteomes" id="UP000248703">
    <property type="component" value="Unassembled WGS sequence"/>
</dbReference>
<keyword evidence="2" id="KW-0732">Signal</keyword>
<sequence>MQTITKHLAYLFFLVVVSQVSAQENNINKELEAIKEQIKTDERDALKLEIEAINDRLEQDQITFEEAEQLKQDAAEKRALNIENRIAIAANRLEFNKRNNEEFGDDSKTVVSIKIGEGDREILGVKASRNPPKYDIRTSNQLVFAMGFNNAIIDGVSLDDSPYKLGGSGFVELGWLWNTRVFENSNALRFKYGFSFQWNKLDIKDNQFFQQIDNVTTLETFPSDLKKAKFRTTNLVVPVHFEFGPWNKKEYKDGRVRYFNHDKFKIGLGGYAGVALRSQQKLVYEEDGERVKQKIKRGYNTNTFVYGLSAYVGVGDLSLYAKYDLSPIFKNQAVEQNNISLGIRVDLD</sequence>
<protein>
    <recommendedName>
        <fullName evidence="5">Outer membrane protein with beta-barrel domain</fullName>
    </recommendedName>
</protein>
<accession>A0A327RE80</accession>
<keyword evidence="4" id="KW-1185">Reference proteome</keyword>
<gene>
    <name evidence="3" type="ORF">LY08_01693</name>
</gene>
<dbReference type="AlphaFoldDB" id="A0A327RE80"/>
<evidence type="ECO:0000256" key="1">
    <source>
        <dbReference type="SAM" id="Coils"/>
    </source>
</evidence>
<evidence type="ECO:0000256" key="2">
    <source>
        <dbReference type="SAM" id="SignalP"/>
    </source>
</evidence>
<name>A0A327RE80_9FLAO</name>
<dbReference type="OrthoDB" id="1466811at2"/>
<feature type="signal peptide" evidence="2">
    <location>
        <begin position="1"/>
        <end position="22"/>
    </location>
</feature>
<reference evidence="3 4" key="1">
    <citation type="submission" date="2018-06" db="EMBL/GenBank/DDBJ databases">
        <title>Genomic Encyclopedia of Archaeal and Bacterial Type Strains, Phase II (KMG-II): from individual species to whole genera.</title>
        <authorList>
            <person name="Goeker M."/>
        </authorList>
    </citation>
    <scope>NUCLEOTIDE SEQUENCE [LARGE SCALE GENOMIC DNA]</scope>
    <source>
        <strain evidence="3 4">DSM 24464</strain>
    </source>
</reference>
<feature type="coiled-coil region" evidence="1">
    <location>
        <begin position="17"/>
        <end position="77"/>
    </location>
</feature>
<comment type="caution">
    <text evidence="3">The sequence shown here is derived from an EMBL/GenBank/DDBJ whole genome shotgun (WGS) entry which is preliminary data.</text>
</comment>
<organism evidence="3 4">
    <name type="scientific">Olleya aquimaris</name>
    <dbReference type="NCBI Taxonomy" id="639310"/>
    <lineage>
        <taxon>Bacteria</taxon>
        <taxon>Pseudomonadati</taxon>
        <taxon>Bacteroidota</taxon>
        <taxon>Flavobacteriia</taxon>
        <taxon>Flavobacteriales</taxon>
        <taxon>Flavobacteriaceae</taxon>
    </lineage>
</organism>
<evidence type="ECO:0000313" key="4">
    <source>
        <dbReference type="Proteomes" id="UP000248703"/>
    </source>
</evidence>
<keyword evidence="1" id="KW-0175">Coiled coil</keyword>
<proteinExistence type="predicted"/>
<dbReference type="EMBL" id="QLLO01000005">
    <property type="protein sequence ID" value="RAJ14518.1"/>
    <property type="molecule type" value="Genomic_DNA"/>
</dbReference>
<evidence type="ECO:0000313" key="3">
    <source>
        <dbReference type="EMBL" id="RAJ14518.1"/>
    </source>
</evidence>
<dbReference type="RefSeq" id="WP_111660007.1">
    <property type="nucleotide sequence ID" value="NZ_QLLO01000005.1"/>
</dbReference>
<feature type="chain" id="PRO_5016408009" description="Outer membrane protein with beta-barrel domain" evidence="2">
    <location>
        <begin position="23"/>
        <end position="348"/>
    </location>
</feature>
<evidence type="ECO:0008006" key="5">
    <source>
        <dbReference type="Google" id="ProtNLM"/>
    </source>
</evidence>